<name>A0A9Q0K254_9MAGN</name>
<dbReference type="GO" id="GO:0046983">
    <property type="term" value="F:protein dimerization activity"/>
    <property type="evidence" value="ECO:0007669"/>
    <property type="project" value="InterPro"/>
</dbReference>
<dbReference type="SUPFAM" id="SSF47459">
    <property type="entry name" value="HLH, helix-loop-helix DNA-binding domain"/>
    <property type="match status" value="1"/>
</dbReference>
<evidence type="ECO:0000256" key="3">
    <source>
        <dbReference type="ARBA" id="ARBA00023163"/>
    </source>
</evidence>
<evidence type="ECO:0000313" key="8">
    <source>
        <dbReference type="Proteomes" id="UP001141806"/>
    </source>
</evidence>
<dbReference type="Proteomes" id="UP001141806">
    <property type="component" value="Unassembled WGS sequence"/>
</dbReference>
<dbReference type="Gene3D" id="4.10.280.10">
    <property type="entry name" value="Helix-loop-helix DNA-binding domain"/>
    <property type="match status" value="1"/>
</dbReference>
<dbReference type="PROSITE" id="PS50888">
    <property type="entry name" value="BHLH"/>
    <property type="match status" value="1"/>
</dbReference>
<dbReference type="Pfam" id="PF00010">
    <property type="entry name" value="HLH"/>
    <property type="match status" value="1"/>
</dbReference>
<dbReference type="PANTHER" id="PTHR31945">
    <property type="entry name" value="TRANSCRIPTION FACTOR SCREAM2-RELATED"/>
    <property type="match status" value="1"/>
</dbReference>
<keyword evidence="2" id="KW-0805">Transcription regulation</keyword>
<dbReference type="Pfam" id="PF22754">
    <property type="entry name" value="bHLH-TF_ACT-like_plant"/>
    <property type="match status" value="1"/>
</dbReference>
<gene>
    <name evidence="7" type="ORF">NE237_020949</name>
</gene>
<comment type="caution">
    <text evidence="7">The sequence shown here is derived from an EMBL/GenBank/DDBJ whole genome shotgun (WGS) entry which is preliminary data.</text>
</comment>
<dbReference type="AlphaFoldDB" id="A0A9Q0K254"/>
<dbReference type="InterPro" id="IPR054502">
    <property type="entry name" value="bHLH-TF_ACT-like_plant"/>
</dbReference>
<dbReference type="EMBL" id="JAMYWD010000009">
    <property type="protein sequence ID" value="KAJ4961039.1"/>
    <property type="molecule type" value="Genomic_DNA"/>
</dbReference>
<proteinExistence type="predicted"/>
<organism evidence="7 8">
    <name type="scientific">Protea cynaroides</name>
    <dbReference type="NCBI Taxonomy" id="273540"/>
    <lineage>
        <taxon>Eukaryota</taxon>
        <taxon>Viridiplantae</taxon>
        <taxon>Streptophyta</taxon>
        <taxon>Embryophyta</taxon>
        <taxon>Tracheophyta</taxon>
        <taxon>Spermatophyta</taxon>
        <taxon>Magnoliopsida</taxon>
        <taxon>Proteales</taxon>
        <taxon>Proteaceae</taxon>
        <taxon>Protea</taxon>
    </lineage>
</organism>
<keyword evidence="5" id="KW-0175">Coiled coil</keyword>
<dbReference type="GO" id="GO:0003700">
    <property type="term" value="F:DNA-binding transcription factor activity"/>
    <property type="evidence" value="ECO:0007669"/>
    <property type="project" value="TreeGrafter"/>
</dbReference>
<dbReference type="SMART" id="SM00353">
    <property type="entry name" value="HLH"/>
    <property type="match status" value="1"/>
</dbReference>
<keyword evidence="3" id="KW-0804">Transcription</keyword>
<evidence type="ECO:0000313" key="7">
    <source>
        <dbReference type="EMBL" id="KAJ4961039.1"/>
    </source>
</evidence>
<evidence type="ECO:0000256" key="4">
    <source>
        <dbReference type="ARBA" id="ARBA00023242"/>
    </source>
</evidence>
<dbReference type="OrthoDB" id="690068at2759"/>
<reference evidence="7" key="1">
    <citation type="journal article" date="2023" name="Plant J.">
        <title>The genome of the king protea, Protea cynaroides.</title>
        <authorList>
            <person name="Chang J."/>
            <person name="Duong T.A."/>
            <person name="Schoeman C."/>
            <person name="Ma X."/>
            <person name="Roodt D."/>
            <person name="Barker N."/>
            <person name="Li Z."/>
            <person name="Van de Peer Y."/>
            <person name="Mizrachi E."/>
        </authorList>
    </citation>
    <scope>NUCLEOTIDE SEQUENCE</scope>
    <source>
        <tissue evidence="7">Young leaves</tissue>
    </source>
</reference>
<keyword evidence="8" id="KW-1185">Reference proteome</keyword>
<keyword evidence="4" id="KW-0539">Nucleus</keyword>
<comment type="subcellular location">
    <subcellularLocation>
        <location evidence="1">Nucleus</location>
    </subcellularLocation>
</comment>
<dbReference type="InterPro" id="IPR011598">
    <property type="entry name" value="bHLH_dom"/>
</dbReference>
<dbReference type="GO" id="GO:0043565">
    <property type="term" value="F:sequence-specific DNA binding"/>
    <property type="evidence" value="ECO:0007669"/>
    <property type="project" value="TreeGrafter"/>
</dbReference>
<dbReference type="PANTHER" id="PTHR31945:SF63">
    <property type="entry name" value="TRANSCRIPTION FACTOR BHLH90"/>
    <property type="match status" value="1"/>
</dbReference>
<dbReference type="GO" id="GO:0005634">
    <property type="term" value="C:nucleus"/>
    <property type="evidence" value="ECO:0007669"/>
    <property type="project" value="UniProtKB-SubCell"/>
</dbReference>
<dbReference type="InterPro" id="IPR051358">
    <property type="entry name" value="TF_AMS/ICE1/BHLH6-like"/>
</dbReference>
<dbReference type="InterPro" id="IPR036638">
    <property type="entry name" value="HLH_DNA-bd_sf"/>
</dbReference>
<feature type="domain" description="BHLH" evidence="6">
    <location>
        <begin position="34"/>
        <end position="83"/>
    </location>
</feature>
<evidence type="ECO:0000256" key="5">
    <source>
        <dbReference type="SAM" id="Coils"/>
    </source>
</evidence>
<evidence type="ECO:0000256" key="2">
    <source>
        <dbReference type="ARBA" id="ARBA00023015"/>
    </source>
</evidence>
<evidence type="ECO:0000259" key="6">
    <source>
        <dbReference type="PROSITE" id="PS50888"/>
    </source>
</evidence>
<accession>A0A9Q0K254</accession>
<feature type="coiled-coil region" evidence="5">
    <location>
        <begin position="73"/>
        <end position="107"/>
    </location>
</feature>
<evidence type="ECO:0000256" key="1">
    <source>
        <dbReference type="ARBA" id="ARBA00004123"/>
    </source>
</evidence>
<protein>
    <recommendedName>
        <fullName evidence="6">BHLH domain-containing protein</fullName>
    </recommendedName>
</protein>
<sequence length="231" mass="25861">MLKKRKTFPFAESSELDMGKEGRLKVCSRLGGEPHQSKNLITERNRRNRINDRLLVLRALVPKITKMDKASILGDAIDYIEELQGTVKKLQDEVEELEDEQDNKNSIHLQISNTTGFTVQDNEHSHVTVSSAPTHQNQGSSSVNGIEKPAQEQRVEVEVKQIGAKEFFVRLCCEQRKGGFGKLMEAMNGLGLLITDLNVVTYGGKVSSVLNAEANCEEIQAQQVREMLLKL</sequence>